<evidence type="ECO:0000313" key="4">
    <source>
        <dbReference type="Proteomes" id="UP000193409"/>
    </source>
</evidence>
<dbReference type="SUPFAM" id="SSF55021">
    <property type="entry name" value="ACT-like"/>
    <property type="match status" value="2"/>
</dbReference>
<sequence>MGARVHRTEAMIAGMAPRLQPGLWAFHTVDAAALTPDLLARAAGAFREEEGLSLILPAAPGEALAMAQITLQVHSALDGVGLTAAASGALAAEGIPANVVAANHHDHIFVPAEMAEAALRALTALAAEHAT</sequence>
<dbReference type="PANTHER" id="PTHR39199:SF1">
    <property type="entry name" value="BLR5128 PROTEIN"/>
    <property type="match status" value="1"/>
</dbReference>
<evidence type="ECO:0000259" key="1">
    <source>
        <dbReference type="Pfam" id="PF10000"/>
    </source>
</evidence>
<protein>
    <submittedName>
        <fullName evidence="3">ACT domain protein</fullName>
    </submittedName>
</protein>
<dbReference type="PANTHER" id="PTHR39199">
    <property type="entry name" value="BLR5128 PROTEIN"/>
    <property type="match status" value="1"/>
</dbReference>
<dbReference type="Proteomes" id="UP000193409">
    <property type="component" value="Unassembled WGS sequence"/>
</dbReference>
<dbReference type="AlphaFoldDB" id="A0A1Y5RCP2"/>
<reference evidence="3 4" key="1">
    <citation type="submission" date="2017-03" db="EMBL/GenBank/DDBJ databases">
        <authorList>
            <person name="Afonso C.L."/>
            <person name="Miller P.J."/>
            <person name="Scott M.A."/>
            <person name="Spackman E."/>
            <person name="Goraichik I."/>
            <person name="Dimitrov K.M."/>
            <person name="Suarez D.L."/>
            <person name="Swayne D.E."/>
        </authorList>
    </citation>
    <scope>NUCLEOTIDE SEQUENCE [LARGE SCALE GENOMIC DNA]</scope>
    <source>
        <strain evidence="3 4">CECT 7680</strain>
    </source>
</reference>
<dbReference type="Pfam" id="PF13840">
    <property type="entry name" value="ACT_7"/>
    <property type="match status" value="1"/>
</dbReference>
<dbReference type="Gene3D" id="3.30.2130.10">
    <property type="entry name" value="VC0802-like"/>
    <property type="match status" value="1"/>
</dbReference>
<gene>
    <name evidence="3" type="ORF">PSA7680_00332</name>
</gene>
<accession>A0A1Y5RCP2</accession>
<evidence type="ECO:0000259" key="2">
    <source>
        <dbReference type="Pfam" id="PF13840"/>
    </source>
</evidence>
<dbReference type="Pfam" id="PF10000">
    <property type="entry name" value="ACT_3"/>
    <property type="match status" value="1"/>
</dbReference>
<feature type="domain" description="DUF2241" evidence="1">
    <location>
        <begin position="10"/>
        <end position="66"/>
    </location>
</feature>
<dbReference type="InterPro" id="IPR045865">
    <property type="entry name" value="ACT-like_dom_sf"/>
</dbReference>
<dbReference type="OrthoDB" id="517867at2"/>
<proteinExistence type="predicted"/>
<keyword evidence="4" id="KW-1185">Reference proteome</keyword>
<name>A0A1Y5RCP2_9RHOB</name>
<organism evidence="3 4">
    <name type="scientific">Pseudoruegeria aquimaris</name>
    <dbReference type="NCBI Taxonomy" id="393663"/>
    <lineage>
        <taxon>Bacteria</taxon>
        <taxon>Pseudomonadati</taxon>
        <taxon>Pseudomonadota</taxon>
        <taxon>Alphaproteobacteria</taxon>
        <taxon>Rhodobacterales</taxon>
        <taxon>Roseobacteraceae</taxon>
        <taxon>Pseudoruegeria</taxon>
    </lineage>
</organism>
<feature type="domain" description="CASTOR ACT" evidence="2">
    <location>
        <begin position="68"/>
        <end position="123"/>
    </location>
</feature>
<dbReference type="InterPro" id="IPR027795">
    <property type="entry name" value="CASTOR_ACT_dom"/>
</dbReference>
<dbReference type="EMBL" id="FWFQ01000002">
    <property type="protein sequence ID" value="SLN14446.1"/>
    <property type="molecule type" value="Genomic_DNA"/>
</dbReference>
<evidence type="ECO:0000313" key="3">
    <source>
        <dbReference type="EMBL" id="SLN14446.1"/>
    </source>
</evidence>
<dbReference type="InterPro" id="IPR018717">
    <property type="entry name" value="DUF2241"/>
</dbReference>